<keyword evidence="3" id="KW-1185">Reference proteome</keyword>
<name>A0A8S9XW60_APOLU</name>
<proteinExistence type="predicted"/>
<feature type="domain" description="Peptidase S1" evidence="1">
    <location>
        <begin position="20"/>
        <end position="352"/>
    </location>
</feature>
<dbReference type="GO" id="GO:0004252">
    <property type="term" value="F:serine-type endopeptidase activity"/>
    <property type="evidence" value="ECO:0007669"/>
    <property type="project" value="InterPro"/>
</dbReference>
<dbReference type="EMBL" id="WIXP02000003">
    <property type="protein sequence ID" value="KAF6213302.1"/>
    <property type="molecule type" value="Genomic_DNA"/>
</dbReference>
<sequence>MSSLLPNLVRLTTESRKKRIVYGLEAPDTALDFYQSFRYYVFLARAPEGTTVEVNPDTYRFWKVLRWIKKIGAKVEWLLCGGTLITPNVVQTACHCVAYYTKRPPKDSGYFYNHARAMNVWEDRIYSYLGANEVANMAHTPLVPKHYVVYEQCRLFIPNGFNVMDFGLIITKDSVATRVPTAPISYAPVYKAEDILKYYYKNVQVERMCLVIGHGDWNVPHLVNFVPFVERLASKVQRWGWRTVMNSADCESSTFDFADRANVMKEYHADFDYALDSTWVCLEHSNKEWKRYNHRFGKGDSGGPVSCDGAYFAVTSMIHDEISMADPIAHTTFENAAEFRDNFMRWIDRFETDKEGESVEHITDRIYVPTPEIFRWLRLAEFCVVSNLAIFGSSGRALRKTGMPHSTAKVALGTLTAA</sequence>
<evidence type="ECO:0000313" key="3">
    <source>
        <dbReference type="Proteomes" id="UP000466442"/>
    </source>
</evidence>
<evidence type="ECO:0000259" key="1">
    <source>
        <dbReference type="PROSITE" id="PS50240"/>
    </source>
</evidence>
<evidence type="ECO:0000313" key="2">
    <source>
        <dbReference type="EMBL" id="KAF6213302.1"/>
    </source>
</evidence>
<comment type="caution">
    <text evidence="2">The sequence shown here is derived from an EMBL/GenBank/DDBJ whole genome shotgun (WGS) entry which is preliminary data.</text>
</comment>
<dbReference type="SUPFAM" id="SSF50494">
    <property type="entry name" value="Trypsin-like serine proteases"/>
    <property type="match status" value="1"/>
</dbReference>
<dbReference type="GO" id="GO:0006508">
    <property type="term" value="P:proteolysis"/>
    <property type="evidence" value="ECO:0007669"/>
    <property type="project" value="InterPro"/>
</dbReference>
<dbReference type="Gene3D" id="2.40.10.10">
    <property type="entry name" value="Trypsin-like serine proteases"/>
    <property type="match status" value="1"/>
</dbReference>
<dbReference type="InterPro" id="IPR043504">
    <property type="entry name" value="Peptidase_S1_PA_chymotrypsin"/>
</dbReference>
<reference evidence="2" key="1">
    <citation type="journal article" date="2021" name="Mol. Ecol. Resour.">
        <title>Apolygus lucorum genome provides insights into omnivorousness and mesophyll feeding.</title>
        <authorList>
            <person name="Liu Y."/>
            <person name="Liu H."/>
            <person name="Wang H."/>
            <person name="Huang T."/>
            <person name="Liu B."/>
            <person name="Yang B."/>
            <person name="Yin L."/>
            <person name="Li B."/>
            <person name="Zhang Y."/>
            <person name="Zhang S."/>
            <person name="Jiang F."/>
            <person name="Zhang X."/>
            <person name="Ren Y."/>
            <person name="Wang B."/>
            <person name="Wang S."/>
            <person name="Lu Y."/>
            <person name="Wu K."/>
            <person name="Fan W."/>
            <person name="Wang G."/>
        </authorList>
    </citation>
    <scope>NUCLEOTIDE SEQUENCE</scope>
    <source>
        <strain evidence="2">12Hb</strain>
    </source>
</reference>
<accession>A0A8S9XW60</accession>
<protein>
    <recommendedName>
        <fullName evidence="1">Peptidase S1 domain-containing protein</fullName>
    </recommendedName>
</protein>
<dbReference type="PROSITE" id="PS50240">
    <property type="entry name" value="TRYPSIN_DOM"/>
    <property type="match status" value="1"/>
</dbReference>
<organism evidence="2 3">
    <name type="scientific">Apolygus lucorum</name>
    <name type="common">Small green plant bug</name>
    <name type="synonym">Lygocoris lucorum</name>
    <dbReference type="NCBI Taxonomy" id="248454"/>
    <lineage>
        <taxon>Eukaryota</taxon>
        <taxon>Metazoa</taxon>
        <taxon>Ecdysozoa</taxon>
        <taxon>Arthropoda</taxon>
        <taxon>Hexapoda</taxon>
        <taxon>Insecta</taxon>
        <taxon>Pterygota</taxon>
        <taxon>Neoptera</taxon>
        <taxon>Paraneoptera</taxon>
        <taxon>Hemiptera</taxon>
        <taxon>Heteroptera</taxon>
        <taxon>Panheteroptera</taxon>
        <taxon>Cimicomorpha</taxon>
        <taxon>Miridae</taxon>
        <taxon>Mirini</taxon>
        <taxon>Apolygus</taxon>
    </lineage>
</organism>
<dbReference type="Proteomes" id="UP000466442">
    <property type="component" value="Unassembled WGS sequence"/>
</dbReference>
<dbReference type="Pfam" id="PF00089">
    <property type="entry name" value="Trypsin"/>
    <property type="match status" value="1"/>
</dbReference>
<dbReference type="InterPro" id="IPR001254">
    <property type="entry name" value="Trypsin_dom"/>
</dbReference>
<dbReference type="AlphaFoldDB" id="A0A8S9XW60"/>
<dbReference type="InterPro" id="IPR009003">
    <property type="entry name" value="Peptidase_S1_PA"/>
</dbReference>
<gene>
    <name evidence="2" type="ORF">GE061_011020</name>
</gene>